<dbReference type="NCBIfam" id="NF004281">
    <property type="entry name" value="PRK05690.1"/>
    <property type="match status" value="1"/>
</dbReference>
<evidence type="ECO:0000313" key="15">
    <source>
        <dbReference type="EMBL" id="TWI03867.1"/>
    </source>
</evidence>
<evidence type="ECO:0000256" key="11">
    <source>
        <dbReference type="ARBA" id="ARBA00075110"/>
    </source>
</evidence>
<dbReference type="PANTHER" id="PTHR10953">
    <property type="entry name" value="UBIQUITIN-ACTIVATING ENZYME E1"/>
    <property type="match status" value="1"/>
</dbReference>
<evidence type="ECO:0000259" key="14">
    <source>
        <dbReference type="PROSITE" id="PS50206"/>
    </source>
</evidence>
<dbReference type="GO" id="GO:0008146">
    <property type="term" value="F:sulfotransferase activity"/>
    <property type="evidence" value="ECO:0007669"/>
    <property type="project" value="TreeGrafter"/>
</dbReference>
<dbReference type="EMBL" id="VLKN01000003">
    <property type="protein sequence ID" value="TWI03867.1"/>
    <property type="molecule type" value="Genomic_DNA"/>
</dbReference>
<dbReference type="PANTHER" id="PTHR10953:SF102">
    <property type="entry name" value="ADENYLYLTRANSFERASE AND SULFURTRANSFERASE MOCS3"/>
    <property type="match status" value="1"/>
</dbReference>
<proteinExistence type="inferred from homology"/>
<keyword evidence="4" id="KW-0547">Nucleotide-binding</keyword>
<evidence type="ECO:0000256" key="12">
    <source>
        <dbReference type="ARBA" id="ARBA00075328"/>
    </source>
</evidence>
<dbReference type="NCBIfam" id="NF006444">
    <property type="entry name" value="PRK08762.1"/>
    <property type="match status" value="1"/>
</dbReference>
<reference evidence="15 16" key="1">
    <citation type="journal article" date="2015" name="Stand. Genomic Sci.">
        <title>Genomic Encyclopedia of Bacterial and Archaeal Type Strains, Phase III: the genomes of soil and plant-associated and newly described type strains.</title>
        <authorList>
            <person name="Whitman W.B."/>
            <person name="Woyke T."/>
            <person name="Klenk H.P."/>
            <person name="Zhou Y."/>
            <person name="Lilburn T.G."/>
            <person name="Beck B.J."/>
            <person name="De Vos P."/>
            <person name="Vandamme P."/>
            <person name="Eisen J.A."/>
            <person name="Garrity G."/>
            <person name="Hugenholtz P."/>
            <person name="Kyrpides N.C."/>
        </authorList>
    </citation>
    <scope>NUCLEOTIDE SEQUENCE [LARGE SCALE GENOMIC DNA]</scope>
    <source>
        <strain evidence="15 16">CGMCC 1.10821</strain>
    </source>
</reference>
<comment type="similarity">
    <text evidence="2">Belongs to the HesA/MoeB/ThiF family.</text>
</comment>
<evidence type="ECO:0000256" key="8">
    <source>
        <dbReference type="ARBA" id="ARBA00063809"/>
    </source>
</evidence>
<dbReference type="GO" id="GO:0004792">
    <property type="term" value="F:thiosulfate-cyanide sulfurtransferase activity"/>
    <property type="evidence" value="ECO:0007669"/>
    <property type="project" value="TreeGrafter"/>
</dbReference>
<dbReference type="SUPFAM" id="SSF69572">
    <property type="entry name" value="Activating enzymes of the ubiquitin-like proteins"/>
    <property type="match status" value="1"/>
</dbReference>
<dbReference type="RefSeq" id="WP_144899154.1">
    <property type="nucleotide sequence ID" value="NZ_VLKN01000003.1"/>
</dbReference>
<dbReference type="AlphaFoldDB" id="A0A562L860"/>
<dbReference type="Pfam" id="PF00581">
    <property type="entry name" value="Rhodanese"/>
    <property type="match status" value="1"/>
</dbReference>
<comment type="pathway">
    <text evidence="1">Cofactor biosynthesis; molybdopterin biosynthesis.</text>
</comment>
<keyword evidence="3 15" id="KW-0808">Transferase</keyword>
<sequence>MSITEISPREARERQSRGAILVDVREEHERAPGMAEAAQGVARAALESDPQAYLPRRDAEILLICQSGRRSAQAAQALLAQGYTRVASVDGGTSRWVADGLPMTEPQDGFDHDFHDRYSRHLRLPEIGIDGQKKLETSRMLLVGAGGLGSPAAFYLAAAGVGTIRLADDDVVDRSNLQRQILHTEARIGIAKVESAAATLSALNPRTVIEAVAERITSDNVERLLEGVDVVIDGADNFPVRYLLNDACVKLGKPLVYGAVHRFEGQASVFDAGRHRGAAPCYRCLFPEPPPPEAAPNCSEAGVLGVLPGVIGMLQATEAIKLVLGIGEPLRGRLLHFDALAMRFRETRLSPDPDCVVCAPGRTFPGYIDYAAFCSGG</sequence>
<evidence type="ECO:0000256" key="3">
    <source>
        <dbReference type="ARBA" id="ARBA00022679"/>
    </source>
</evidence>
<organism evidence="15 16">
    <name type="scientific">Luteimonas cucumeris</name>
    <dbReference type="NCBI Taxonomy" id="985012"/>
    <lineage>
        <taxon>Bacteria</taxon>
        <taxon>Pseudomonadati</taxon>
        <taxon>Pseudomonadota</taxon>
        <taxon>Gammaproteobacteria</taxon>
        <taxon>Lysobacterales</taxon>
        <taxon>Lysobacteraceae</taxon>
        <taxon>Luteimonas</taxon>
    </lineage>
</organism>
<keyword evidence="16" id="KW-1185">Reference proteome</keyword>
<evidence type="ECO:0000256" key="13">
    <source>
        <dbReference type="ARBA" id="ARBA00078531"/>
    </source>
</evidence>
<comment type="caution">
    <text evidence="15">The sequence shown here is derived from an EMBL/GenBank/DDBJ whole genome shotgun (WGS) entry which is preliminary data.</text>
</comment>
<comment type="catalytic activity">
    <reaction evidence="6">
        <text>[molybdopterin-synthase sulfur-carrier protein]-C-terminal Gly-Gly + ATP + H(+) = [molybdopterin-synthase sulfur-carrier protein]-C-terminal Gly-Gly-AMP + diphosphate</text>
        <dbReference type="Rhea" id="RHEA:43616"/>
        <dbReference type="Rhea" id="RHEA-COMP:12159"/>
        <dbReference type="Rhea" id="RHEA-COMP:12202"/>
        <dbReference type="ChEBI" id="CHEBI:15378"/>
        <dbReference type="ChEBI" id="CHEBI:30616"/>
        <dbReference type="ChEBI" id="CHEBI:33019"/>
        <dbReference type="ChEBI" id="CHEBI:90618"/>
        <dbReference type="ChEBI" id="CHEBI:90778"/>
        <dbReference type="EC" id="2.7.7.80"/>
    </reaction>
</comment>
<dbReference type="InterPro" id="IPR035985">
    <property type="entry name" value="Ubiquitin-activating_enz"/>
</dbReference>
<comment type="function">
    <text evidence="7">Catalyzes the adenylation by ATP of the carboxyl group of the C-terminal glycine of sulfur carrier protein MoaD.</text>
</comment>
<dbReference type="GO" id="GO:0005829">
    <property type="term" value="C:cytosol"/>
    <property type="evidence" value="ECO:0007669"/>
    <property type="project" value="TreeGrafter"/>
</dbReference>
<dbReference type="SMART" id="SM00450">
    <property type="entry name" value="RHOD"/>
    <property type="match status" value="1"/>
</dbReference>
<dbReference type="CDD" id="cd00757">
    <property type="entry name" value="ThiF_MoeB_HesA_family"/>
    <property type="match status" value="1"/>
</dbReference>
<evidence type="ECO:0000256" key="7">
    <source>
        <dbReference type="ARBA" id="ARBA00055169"/>
    </source>
</evidence>
<dbReference type="InterPro" id="IPR036873">
    <property type="entry name" value="Rhodanese-like_dom_sf"/>
</dbReference>
<dbReference type="EC" id="2.7.7.80" evidence="9"/>
<dbReference type="GO" id="GO:0008641">
    <property type="term" value="F:ubiquitin-like modifier activating enzyme activity"/>
    <property type="evidence" value="ECO:0007669"/>
    <property type="project" value="InterPro"/>
</dbReference>
<dbReference type="OrthoDB" id="9804286at2"/>
<evidence type="ECO:0000256" key="2">
    <source>
        <dbReference type="ARBA" id="ARBA00009919"/>
    </source>
</evidence>
<keyword evidence="5" id="KW-0067">ATP-binding</keyword>
<dbReference type="InterPro" id="IPR001763">
    <property type="entry name" value="Rhodanese-like_dom"/>
</dbReference>
<evidence type="ECO:0000256" key="4">
    <source>
        <dbReference type="ARBA" id="ARBA00022741"/>
    </source>
</evidence>
<accession>A0A562L860</accession>
<dbReference type="InterPro" id="IPR045886">
    <property type="entry name" value="ThiF/MoeB/HesA"/>
</dbReference>
<dbReference type="GO" id="GO:0061605">
    <property type="term" value="F:molybdopterin-synthase adenylyltransferase activity"/>
    <property type="evidence" value="ECO:0007669"/>
    <property type="project" value="UniProtKB-EC"/>
</dbReference>
<dbReference type="PROSITE" id="PS50206">
    <property type="entry name" value="RHODANESE_3"/>
    <property type="match status" value="1"/>
</dbReference>
<evidence type="ECO:0000256" key="6">
    <source>
        <dbReference type="ARBA" id="ARBA00052218"/>
    </source>
</evidence>
<dbReference type="Gene3D" id="3.40.50.720">
    <property type="entry name" value="NAD(P)-binding Rossmann-like Domain"/>
    <property type="match status" value="1"/>
</dbReference>
<evidence type="ECO:0000256" key="1">
    <source>
        <dbReference type="ARBA" id="ARBA00005046"/>
    </source>
</evidence>
<evidence type="ECO:0000256" key="9">
    <source>
        <dbReference type="ARBA" id="ARBA00066884"/>
    </source>
</evidence>
<gene>
    <name evidence="15" type="ORF">IP90_01685</name>
</gene>
<protein>
    <recommendedName>
        <fullName evidence="10">Molybdopterin-synthase adenylyltransferase</fullName>
        <ecNumber evidence="9">2.7.7.80</ecNumber>
    </recommendedName>
    <alternativeName>
        <fullName evidence="13">MoaD protein adenylase</fullName>
    </alternativeName>
    <alternativeName>
        <fullName evidence="11">Molybdopterin-converting factor subunit 1 adenylase</fullName>
    </alternativeName>
    <alternativeName>
        <fullName evidence="12">Sulfur carrier protein MoaD adenylyltransferase</fullName>
    </alternativeName>
</protein>
<name>A0A562L860_9GAMM</name>
<comment type="subunit">
    <text evidence="8">Homodimer. Forms a stable heterotetrameric complex of 2 MoeB and 2 MoaD during adenylation of MoaD.</text>
</comment>
<dbReference type="FunFam" id="3.40.50.720:FF:000033">
    <property type="entry name" value="Adenylyltransferase and sulfurtransferase MOCS3"/>
    <property type="match status" value="1"/>
</dbReference>
<dbReference type="GO" id="GO:0005524">
    <property type="term" value="F:ATP binding"/>
    <property type="evidence" value="ECO:0007669"/>
    <property type="project" value="UniProtKB-KW"/>
</dbReference>
<feature type="domain" description="Rhodanese" evidence="14">
    <location>
        <begin position="15"/>
        <end position="105"/>
    </location>
</feature>
<dbReference type="SUPFAM" id="SSF52821">
    <property type="entry name" value="Rhodanese/Cell cycle control phosphatase"/>
    <property type="match status" value="1"/>
</dbReference>
<evidence type="ECO:0000313" key="16">
    <source>
        <dbReference type="Proteomes" id="UP000315167"/>
    </source>
</evidence>
<keyword evidence="15" id="KW-0548">Nucleotidyltransferase</keyword>
<evidence type="ECO:0000256" key="10">
    <source>
        <dbReference type="ARBA" id="ARBA00073635"/>
    </source>
</evidence>
<dbReference type="CDD" id="cd00158">
    <property type="entry name" value="RHOD"/>
    <property type="match status" value="1"/>
</dbReference>
<evidence type="ECO:0000256" key="5">
    <source>
        <dbReference type="ARBA" id="ARBA00022840"/>
    </source>
</evidence>
<dbReference type="InterPro" id="IPR000594">
    <property type="entry name" value="ThiF_NAD_FAD-bd"/>
</dbReference>
<dbReference type="Pfam" id="PF00899">
    <property type="entry name" value="ThiF"/>
    <property type="match status" value="1"/>
</dbReference>
<dbReference type="Gene3D" id="3.40.250.10">
    <property type="entry name" value="Rhodanese-like domain"/>
    <property type="match status" value="1"/>
</dbReference>
<dbReference type="Proteomes" id="UP000315167">
    <property type="component" value="Unassembled WGS sequence"/>
</dbReference>